<accession>A0A382J966</accession>
<proteinExistence type="predicted"/>
<protein>
    <submittedName>
        <fullName evidence="1">Uncharacterized protein</fullName>
    </submittedName>
</protein>
<gene>
    <name evidence="1" type="ORF">METZ01_LOCUS261484</name>
</gene>
<sequence length="33" mass="3999">MKIMMRIGKRDMKLLLMTTTASLRLKRGWDFKK</sequence>
<dbReference type="AlphaFoldDB" id="A0A382J966"/>
<name>A0A382J966_9ZZZZ</name>
<reference evidence="1" key="1">
    <citation type="submission" date="2018-05" db="EMBL/GenBank/DDBJ databases">
        <authorList>
            <person name="Lanie J.A."/>
            <person name="Ng W.-L."/>
            <person name="Kazmierczak K.M."/>
            <person name="Andrzejewski T.M."/>
            <person name="Davidsen T.M."/>
            <person name="Wayne K.J."/>
            <person name="Tettelin H."/>
            <person name="Glass J.I."/>
            <person name="Rusch D."/>
            <person name="Podicherti R."/>
            <person name="Tsui H.-C.T."/>
            <person name="Winkler M.E."/>
        </authorList>
    </citation>
    <scope>NUCLEOTIDE SEQUENCE</scope>
</reference>
<dbReference type="EMBL" id="UINC01072758">
    <property type="protein sequence ID" value="SVC08630.1"/>
    <property type="molecule type" value="Genomic_DNA"/>
</dbReference>
<organism evidence="1">
    <name type="scientific">marine metagenome</name>
    <dbReference type="NCBI Taxonomy" id="408172"/>
    <lineage>
        <taxon>unclassified sequences</taxon>
        <taxon>metagenomes</taxon>
        <taxon>ecological metagenomes</taxon>
    </lineage>
</organism>
<evidence type="ECO:0000313" key="1">
    <source>
        <dbReference type="EMBL" id="SVC08630.1"/>
    </source>
</evidence>